<protein>
    <submittedName>
        <fullName evidence="1">Uncharacterized protein</fullName>
    </submittedName>
</protein>
<evidence type="ECO:0000313" key="2">
    <source>
        <dbReference type="Proteomes" id="UP001062846"/>
    </source>
</evidence>
<dbReference type="EMBL" id="CM046388">
    <property type="protein sequence ID" value="KAI8573941.1"/>
    <property type="molecule type" value="Genomic_DNA"/>
</dbReference>
<proteinExistence type="predicted"/>
<name>A0ACC0Q7W6_RHOML</name>
<dbReference type="Proteomes" id="UP001062846">
    <property type="component" value="Chromosome 1"/>
</dbReference>
<sequence>METNPPSQENSDQVVIISYTTHDDDDQLQQQGGQVGQVRSYECTFCKRGFSNAQALGGHMNIHRKDKAKLKQSSSSTTPPPPNIQPKNLPWIFADQESMDRATPTMLRHDQSTSSNTHFGQLQHLPSFSTTTHDEDRQESGGKGFFPSSTGQEQAAALGEDSLDLELRLGHEPSQDHSSAAATGMRKFL</sequence>
<accession>A0ACC0Q7W6</accession>
<evidence type="ECO:0000313" key="1">
    <source>
        <dbReference type="EMBL" id="KAI8573941.1"/>
    </source>
</evidence>
<gene>
    <name evidence="1" type="ORF">RHMOL_Rhmol01G0315300</name>
</gene>
<comment type="caution">
    <text evidence="1">The sequence shown here is derived from an EMBL/GenBank/DDBJ whole genome shotgun (WGS) entry which is preliminary data.</text>
</comment>
<reference evidence="1" key="1">
    <citation type="submission" date="2022-02" db="EMBL/GenBank/DDBJ databases">
        <title>Plant Genome Project.</title>
        <authorList>
            <person name="Zhang R.-G."/>
        </authorList>
    </citation>
    <scope>NUCLEOTIDE SEQUENCE</scope>
    <source>
        <strain evidence="1">AT1</strain>
    </source>
</reference>
<organism evidence="1 2">
    <name type="scientific">Rhododendron molle</name>
    <name type="common">Chinese azalea</name>
    <name type="synonym">Azalea mollis</name>
    <dbReference type="NCBI Taxonomy" id="49168"/>
    <lineage>
        <taxon>Eukaryota</taxon>
        <taxon>Viridiplantae</taxon>
        <taxon>Streptophyta</taxon>
        <taxon>Embryophyta</taxon>
        <taxon>Tracheophyta</taxon>
        <taxon>Spermatophyta</taxon>
        <taxon>Magnoliopsida</taxon>
        <taxon>eudicotyledons</taxon>
        <taxon>Gunneridae</taxon>
        <taxon>Pentapetalae</taxon>
        <taxon>asterids</taxon>
        <taxon>Ericales</taxon>
        <taxon>Ericaceae</taxon>
        <taxon>Ericoideae</taxon>
        <taxon>Rhodoreae</taxon>
        <taxon>Rhododendron</taxon>
    </lineage>
</organism>
<keyword evidence="2" id="KW-1185">Reference proteome</keyword>